<keyword evidence="2" id="KW-0812">Transmembrane</keyword>
<dbReference type="Proteomes" id="UP000799778">
    <property type="component" value="Unassembled WGS sequence"/>
</dbReference>
<feature type="transmembrane region" description="Helical" evidence="2">
    <location>
        <begin position="214"/>
        <end position="238"/>
    </location>
</feature>
<evidence type="ECO:0000313" key="3">
    <source>
        <dbReference type="EMBL" id="KAF2019302.1"/>
    </source>
</evidence>
<dbReference type="EMBL" id="ML978067">
    <property type="protein sequence ID" value="KAF2019302.1"/>
    <property type="molecule type" value="Genomic_DNA"/>
</dbReference>
<dbReference type="AlphaFoldDB" id="A0A6A5Y1E9"/>
<keyword evidence="4" id="KW-1185">Reference proteome</keyword>
<dbReference type="RefSeq" id="XP_033387641.1">
    <property type="nucleotide sequence ID" value="XM_033527079.1"/>
</dbReference>
<evidence type="ECO:0000256" key="2">
    <source>
        <dbReference type="SAM" id="Phobius"/>
    </source>
</evidence>
<feature type="region of interest" description="Disordered" evidence="1">
    <location>
        <begin position="170"/>
        <end position="211"/>
    </location>
</feature>
<protein>
    <recommendedName>
        <fullName evidence="5">Mid2 domain-containing protein</fullName>
    </recommendedName>
</protein>
<sequence>MRRMFISTSIVTSVIAHVRRVPDAVASAGMDPTITSAPEIPLELLGKRDDPNRFMGWISLDEGWTTRECDVDGTLYSSGDYWRCCGITASTCNLPVACESGSLVYSYSGRSQSRETYACTELYTESDDQSFTVCNTGFRFDNTADRSPSLNLFCGESGSNWSYYREKPEDTSASTSLSSSPTFTPVLPPGVTPAQETSSSSSPPKSDDDDGSSAWIAGAIVGPIVGLVAIGVVAWVFFFRNPDKDDAPITEAKPEGTPVGDPPAYSGSPQSSQDSVPATGIAGSTPIGNDPQSMEVREDNRSDSWIQPPPHPPPVDTVASSPASSSSLYAPPPTPPNYGYIHGHAMDVKSPQP</sequence>
<proteinExistence type="predicted"/>
<organism evidence="3 4">
    <name type="scientific">Aaosphaeria arxii CBS 175.79</name>
    <dbReference type="NCBI Taxonomy" id="1450172"/>
    <lineage>
        <taxon>Eukaryota</taxon>
        <taxon>Fungi</taxon>
        <taxon>Dikarya</taxon>
        <taxon>Ascomycota</taxon>
        <taxon>Pezizomycotina</taxon>
        <taxon>Dothideomycetes</taxon>
        <taxon>Pleosporomycetidae</taxon>
        <taxon>Pleosporales</taxon>
        <taxon>Pleosporales incertae sedis</taxon>
        <taxon>Aaosphaeria</taxon>
    </lineage>
</organism>
<evidence type="ECO:0000256" key="1">
    <source>
        <dbReference type="SAM" id="MobiDB-lite"/>
    </source>
</evidence>
<feature type="compositionally biased region" description="Polar residues" evidence="1">
    <location>
        <begin position="267"/>
        <end position="276"/>
    </location>
</feature>
<reference evidence="3" key="1">
    <citation type="journal article" date="2020" name="Stud. Mycol.">
        <title>101 Dothideomycetes genomes: a test case for predicting lifestyles and emergence of pathogens.</title>
        <authorList>
            <person name="Haridas S."/>
            <person name="Albert R."/>
            <person name="Binder M."/>
            <person name="Bloem J."/>
            <person name="Labutti K."/>
            <person name="Salamov A."/>
            <person name="Andreopoulos B."/>
            <person name="Baker S."/>
            <person name="Barry K."/>
            <person name="Bills G."/>
            <person name="Bluhm B."/>
            <person name="Cannon C."/>
            <person name="Castanera R."/>
            <person name="Culley D."/>
            <person name="Daum C."/>
            <person name="Ezra D."/>
            <person name="Gonzalez J."/>
            <person name="Henrissat B."/>
            <person name="Kuo A."/>
            <person name="Liang C."/>
            <person name="Lipzen A."/>
            <person name="Lutzoni F."/>
            <person name="Magnuson J."/>
            <person name="Mondo S."/>
            <person name="Nolan M."/>
            <person name="Ohm R."/>
            <person name="Pangilinan J."/>
            <person name="Park H.-J."/>
            <person name="Ramirez L."/>
            <person name="Alfaro M."/>
            <person name="Sun H."/>
            <person name="Tritt A."/>
            <person name="Yoshinaga Y."/>
            <person name="Zwiers L.-H."/>
            <person name="Turgeon B."/>
            <person name="Goodwin S."/>
            <person name="Spatafora J."/>
            <person name="Crous P."/>
            <person name="Grigoriev I."/>
        </authorList>
    </citation>
    <scope>NUCLEOTIDE SEQUENCE</scope>
    <source>
        <strain evidence="3">CBS 175.79</strain>
    </source>
</reference>
<dbReference type="OrthoDB" id="3557178at2759"/>
<accession>A0A6A5Y1E9</accession>
<feature type="compositionally biased region" description="Low complexity" evidence="1">
    <location>
        <begin position="316"/>
        <end position="329"/>
    </location>
</feature>
<keyword evidence="2" id="KW-1133">Transmembrane helix</keyword>
<feature type="compositionally biased region" description="Low complexity" evidence="1">
    <location>
        <begin position="171"/>
        <end position="185"/>
    </location>
</feature>
<evidence type="ECO:0000313" key="4">
    <source>
        <dbReference type="Proteomes" id="UP000799778"/>
    </source>
</evidence>
<gene>
    <name evidence="3" type="ORF">BU24DRAFT_418889</name>
</gene>
<feature type="region of interest" description="Disordered" evidence="1">
    <location>
        <begin position="246"/>
        <end position="353"/>
    </location>
</feature>
<keyword evidence="2" id="KW-0472">Membrane</keyword>
<evidence type="ECO:0008006" key="5">
    <source>
        <dbReference type="Google" id="ProtNLM"/>
    </source>
</evidence>
<name>A0A6A5Y1E9_9PLEO</name>
<dbReference type="GeneID" id="54284476"/>